<evidence type="ECO:0000259" key="1">
    <source>
        <dbReference type="Pfam" id="PF12680"/>
    </source>
</evidence>
<dbReference type="EMBL" id="JAEKNN010000005">
    <property type="protein sequence ID" value="MBJ7607966.1"/>
    <property type="molecule type" value="Genomic_DNA"/>
</dbReference>
<dbReference type="Gene3D" id="3.10.450.50">
    <property type="match status" value="1"/>
</dbReference>
<gene>
    <name evidence="2" type="ORF">JF887_00840</name>
</gene>
<feature type="domain" description="SnoaL-like" evidence="1">
    <location>
        <begin position="15"/>
        <end position="101"/>
    </location>
</feature>
<reference evidence="2 3" key="1">
    <citation type="submission" date="2020-10" db="EMBL/GenBank/DDBJ databases">
        <title>Ca. Dormibacterota MAGs.</title>
        <authorList>
            <person name="Montgomery K."/>
        </authorList>
    </citation>
    <scope>NUCLEOTIDE SEQUENCE [LARGE SCALE GENOMIC DNA]</scope>
    <source>
        <strain evidence="2">Mitchell_Peninsula_5</strain>
    </source>
</reference>
<dbReference type="Proteomes" id="UP000614410">
    <property type="component" value="Unassembled WGS sequence"/>
</dbReference>
<comment type="caution">
    <text evidence="2">The sequence shown here is derived from an EMBL/GenBank/DDBJ whole genome shotgun (WGS) entry which is preliminary data.</text>
</comment>
<protein>
    <submittedName>
        <fullName evidence="2">Nuclear transport factor 2 family protein</fullName>
    </submittedName>
</protein>
<accession>A0A934KFZ2</accession>
<sequence>MQRDDAPPVPPEHPFRRAWRTRDAQPWGDALAPGITVYSPMLSAPFVGHAAVTELFTVLFEVLGHFEVTDEFESEGAHAFFWRVAVGGRTVEGVDLVHYDEQCLIREIRVMIRPLVDIASFVAVVGPALAARKGPRRGALSRLMTTPLRGMFAAVDSLGARLAGHH</sequence>
<organism evidence="2 3">
    <name type="scientific">Candidatus Amunia macphersoniae</name>
    <dbReference type="NCBI Taxonomy" id="3127014"/>
    <lineage>
        <taxon>Bacteria</taxon>
        <taxon>Bacillati</taxon>
        <taxon>Candidatus Dormiibacterota</taxon>
        <taxon>Candidatus Dormibacteria</taxon>
        <taxon>Candidatus Aeolococcales</taxon>
        <taxon>Candidatus Aeolococcaceae</taxon>
        <taxon>Candidatus Amunia</taxon>
    </lineage>
</organism>
<dbReference type="InterPro" id="IPR032710">
    <property type="entry name" value="NTF2-like_dom_sf"/>
</dbReference>
<proteinExistence type="predicted"/>
<dbReference type="InterPro" id="IPR037401">
    <property type="entry name" value="SnoaL-like"/>
</dbReference>
<evidence type="ECO:0000313" key="2">
    <source>
        <dbReference type="EMBL" id="MBJ7607966.1"/>
    </source>
</evidence>
<evidence type="ECO:0000313" key="3">
    <source>
        <dbReference type="Proteomes" id="UP000614410"/>
    </source>
</evidence>
<name>A0A934KFZ2_9BACT</name>
<dbReference type="Pfam" id="PF12680">
    <property type="entry name" value="SnoaL_2"/>
    <property type="match status" value="1"/>
</dbReference>
<dbReference type="SUPFAM" id="SSF54427">
    <property type="entry name" value="NTF2-like"/>
    <property type="match status" value="1"/>
</dbReference>
<dbReference type="AlphaFoldDB" id="A0A934KFZ2"/>